<gene>
    <name evidence="2" type="ORF">UFOVP1215_15</name>
</gene>
<keyword evidence="1" id="KW-0812">Transmembrane</keyword>
<name>A0A6J5R305_9CAUD</name>
<sequence length="49" mass="5433">MSGNIAFLFMVLIYSGLTFGVAVLAWSRGYNTGRAEAVVKIERRLRAVK</sequence>
<reference evidence="2" key="1">
    <citation type="submission" date="2020-05" db="EMBL/GenBank/DDBJ databases">
        <authorList>
            <person name="Chiriac C."/>
            <person name="Salcher M."/>
            <person name="Ghai R."/>
            <person name="Kavagutti S V."/>
        </authorList>
    </citation>
    <scope>NUCLEOTIDE SEQUENCE</scope>
</reference>
<organism evidence="2">
    <name type="scientific">uncultured Caudovirales phage</name>
    <dbReference type="NCBI Taxonomy" id="2100421"/>
    <lineage>
        <taxon>Viruses</taxon>
        <taxon>Duplodnaviria</taxon>
        <taxon>Heunggongvirae</taxon>
        <taxon>Uroviricota</taxon>
        <taxon>Caudoviricetes</taxon>
        <taxon>Peduoviridae</taxon>
        <taxon>Maltschvirus</taxon>
        <taxon>Maltschvirus maltsch</taxon>
    </lineage>
</organism>
<accession>A0A6J5R305</accession>
<protein>
    <recommendedName>
        <fullName evidence="3">Heme exporter protein D</fullName>
    </recommendedName>
</protein>
<keyword evidence="1" id="KW-1133">Transmembrane helix</keyword>
<evidence type="ECO:0000256" key="1">
    <source>
        <dbReference type="SAM" id="Phobius"/>
    </source>
</evidence>
<feature type="transmembrane region" description="Helical" evidence="1">
    <location>
        <begin position="6"/>
        <end position="26"/>
    </location>
</feature>
<keyword evidence="1" id="KW-0472">Membrane</keyword>
<evidence type="ECO:0008006" key="3">
    <source>
        <dbReference type="Google" id="ProtNLM"/>
    </source>
</evidence>
<proteinExistence type="predicted"/>
<evidence type="ECO:0000313" key="2">
    <source>
        <dbReference type="EMBL" id="CAB4191269.1"/>
    </source>
</evidence>
<dbReference type="EMBL" id="LR797170">
    <property type="protein sequence ID" value="CAB4191269.1"/>
    <property type="molecule type" value="Genomic_DNA"/>
</dbReference>